<keyword evidence="1" id="KW-0472">Membrane</keyword>
<protein>
    <submittedName>
        <fullName evidence="2">Uncharacterized protein</fullName>
    </submittedName>
</protein>
<proteinExistence type="predicted"/>
<accession>A0A167MU97</accession>
<keyword evidence="1" id="KW-0812">Transmembrane</keyword>
<evidence type="ECO:0000313" key="2">
    <source>
        <dbReference type="EMBL" id="OAA54762.1"/>
    </source>
</evidence>
<dbReference type="Proteomes" id="UP000076874">
    <property type="component" value="Unassembled WGS sequence"/>
</dbReference>
<dbReference type="AlphaFoldDB" id="A0A167MU97"/>
<evidence type="ECO:0000313" key="3">
    <source>
        <dbReference type="Proteomes" id="UP000076874"/>
    </source>
</evidence>
<evidence type="ECO:0000256" key="1">
    <source>
        <dbReference type="SAM" id="Phobius"/>
    </source>
</evidence>
<organism evidence="2 3">
    <name type="scientific">Niveomyces insectorum RCEF 264</name>
    <dbReference type="NCBI Taxonomy" id="1081102"/>
    <lineage>
        <taxon>Eukaryota</taxon>
        <taxon>Fungi</taxon>
        <taxon>Dikarya</taxon>
        <taxon>Ascomycota</taxon>
        <taxon>Pezizomycotina</taxon>
        <taxon>Sordariomycetes</taxon>
        <taxon>Hypocreomycetidae</taxon>
        <taxon>Hypocreales</taxon>
        <taxon>Cordycipitaceae</taxon>
        <taxon>Niveomyces</taxon>
    </lineage>
</organism>
<dbReference type="OrthoDB" id="4156595at2759"/>
<feature type="transmembrane region" description="Helical" evidence="1">
    <location>
        <begin position="21"/>
        <end position="44"/>
    </location>
</feature>
<keyword evidence="1" id="KW-1133">Transmembrane helix</keyword>
<name>A0A167MU97_9HYPO</name>
<gene>
    <name evidence="2" type="ORF">SPI_08633</name>
</gene>
<dbReference type="EMBL" id="AZHD01000022">
    <property type="protein sequence ID" value="OAA54762.1"/>
    <property type="molecule type" value="Genomic_DNA"/>
</dbReference>
<reference evidence="2 3" key="1">
    <citation type="journal article" date="2016" name="Genome Biol. Evol.">
        <title>Divergent and convergent evolution of fungal pathogenicity.</title>
        <authorList>
            <person name="Shang Y."/>
            <person name="Xiao G."/>
            <person name="Zheng P."/>
            <person name="Cen K."/>
            <person name="Zhan S."/>
            <person name="Wang C."/>
        </authorList>
    </citation>
    <scope>NUCLEOTIDE SEQUENCE [LARGE SCALE GENOMIC DNA]</scope>
    <source>
        <strain evidence="2 3">RCEF 264</strain>
    </source>
</reference>
<feature type="transmembrane region" description="Helical" evidence="1">
    <location>
        <begin position="93"/>
        <end position="118"/>
    </location>
</feature>
<comment type="caution">
    <text evidence="2">The sequence shown here is derived from an EMBL/GenBank/DDBJ whole genome shotgun (WGS) entry which is preliminary data.</text>
</comment>
<sequence length="126" mass="13657">MSSPPAAAVASRKHTPPAQSTLYKAVMTPVVFVSFLVSLAWPYYYVWVPSDSRGAGAGSANNGDGANNGEYYYHSMQRKLLKMESSEAFRIRTTVLCVMGLAAAGAAWAVVTLAGWAARWLWRIVP</sequence>
<keyword evidence="3" id="KW-1185">Reference proteome</keyword>